<dbReference type="Proteomes" id="UP000024329">
    <property type="component" value="Unassembled WGS sequence"/>
</dbReference>
<comment type="caution">
    <text evidence="1">The sequence shown here is derived from an EMBL/GenBank/DDBJ whole genome shotgun (WGS) entry which is preliminary data.</text>
</comment>
<evidence type="ECO:0000313" key="2">
    <source>
        <dbReference type="Proteomes" id="UP000024329"/>
    </source>
</evidence>
<gene>
    <name evidence="1" type="ORF">BV97_00155</name>
</gene>
<sequence length="37" mass="4224">MERKMHTALLFKLLVIFAAFAALFAPLRSWILNSVGF</sequence>
<organism evidence="1 2">
    <name type="scientific">Novosphingobium resinovorum</name>
    <dbReference type="NCBI Taxonomy" id="158500"/>
    <lineage>
        <taxon>Bacteria</taxon>
        <taxon>Pseudomonadati</taxon>
        <taxon>Pseudomonadota</taxon>
        <taxon>Alphaproteobacteria</taxon>
        <taxon>Sphingomonadales</taxon>
        <taxon>Sphingomonadaceae</taxon>
        <taxon>Novosphingobium</taxon>
    </lineage>
</organism>
<protein>
    <submittedName>
        <fullName evidence="1">Uncharacterized protein</fullName>
    </submittedName>
</protein>
<dbReference type="AlphaFoldDB" id="A0A031K5C1"/>
<name>A0A031K5C1_9SPHN</name>
<reference evidence="1 2" key="1">
    <citation type="submission" date="2014-03" db="EMBL/GenBank/DDBJ databases">
        <title>Whole genome sequence of Novosphingobium resinovorum KF1.</title>
        <authorList>
            <person name="Gan H.M."/>
            <person name="Gan H.Y."/>
            <person name="Chew T.H."/>
            <person name="Savka M.A."/>
        </authorList>
    </citation>
    <scope>NUCLEOTIDE SEQUENCE [LARGE SCALE GENOMIC DNA]</scope>
    <source>
        <strain evidence="1 2">KF1</strain>
    </source>
</reference>
<dbReference type="PATRIC" id="fig|158500.4.peg.163"/>
<accession>A0A031K5C1</accession>
<dbReference type="EMBL" id="JFYZ01000001">
    <property type="protein sequence ID" value="EZP84404.1"/>
    <property type="molecule type" value="Genomic_DNA"/>
</dbReference>
<evidence type="ECO:0000313" key="1">
    <source>
        <dbReference type="EMBL" id="EZP84404.1"/>
    </source>
</evidence>
<proteinExistence type="predicted"/>